<feature type="binding site" evidence="9">
    <location>
        <begin position="302"/>
        <end position="304"/>
    </location>
    <ligand>
        <name>2-[(2R,5Z)-2-carboxy-4-methylthiazol-5(2H)-ylidene]ethyl phosphate</name>
        <dbReference type="ChEBI" id="CHEBI:62899"/>
    </ligand>
</feature>
<evidence type="ECO:0000256" key="11">
    <source>
        <dbReference type="RuleBase" id="RU004253"/>
    </source>
</evidence>
<comment type="catalytic activity">
    <reaction evidence="6 9 10">
        <text>4-methyl-5-(2-phosphooxyethyl)-thiazole + 4-amino-2-methyl-5-(diphosphooxymethyl)pyrimidine + H(+) = thiamine phosphate + diphosphate</text>
        <dbReference type="Rhea" id="RHEA:22328"/>
        <dbReference type="ChEBI" id="CHEBI:15378"/>
        <dbReference type="ChEBI" id="CHEBI:33019"/>
        <dbReference type="ChEBI" id="CHEBI:37575"/>
        <dbReference type="ChEBI" id="CHEBI:57841"/>
        <dbReference type="ChEBI" id="CHEBI:58296"/>
        <dbReference type="EC" id="2.5.1.3"/>
    </reaction>
</comment>
<dbReference type="OrthoDB" id="9812206at2"/>
<feature type="binding site" evidence="9">
    <location>
        <position position="257"/>
    </location>
    <ligand>
        <name>Mg(2+)</name>
        <dbReference type="ChEBI" id="CHEBI:18420"/>
    </ligand>
</feature>
<feature type="domain" description="Thiamine phosphate synthase/TenI" evidence="12">
    <location>
        <begin position="166"/>
        <end position="355"/>
    </location>
</feature>
<feature type="binding site" evidence="9">
    <location>
        <position position="305"/>
    </location>
    <ligand>
        <name>4-amino-2-methyl-5-(diphosphooxymethyl)pyrimidine</name>
        <dbReference type="ChEBI" id="CHEBI:57841"/>
    </ligand>
</feature>
<dbReference type="eggNOG" id="COG0352">
    <property type="taxonomic scope" value="Bacteria"/>
</dbReference>
<dbReference type="InterPro" id="IPR022998">
    <property type="entry name" value="ThiamineP_synth_TenI"/>
</dbReference>
<dbReference type="InterPro" id="IPR036206">
    <property type="entry name" value="ThiamineP_synth_sf"/>
</dbReference>
<reference evidence="14 15" key="1">
    <citation type="journal article" date="2009" name="Stand. Genomic Sci.">
        <title>Complete genome sequence of Pirellula staleyi type strain (ATCC 27377).</title>
        <authorList>
            <person name="Clum A."/>
            <person name="Tindall B.J."/>
            <person name="Sikorski J."/>
            <person name="Ivanova N."/>
            <person name="Mavrommatis K."/>
            <person name="Lucas S."/>
            <person name="Glavina del Rio T."/>
            <person name="Nolan M."/>
            <person name="Chen F."/>
            <person name="Tice H."/>
            <person name="Pitluck S."/>
            <person name="Cheng J.F."/>
            <person name="Chertkov O."/>
            <person name="Brettin T."/>
            <person name="Han C."/>
            <person name="Detter J.C."/>
            <person name="Kuske C."/>
            <person name="Bruce D."/>
            <person name="Goodwin L."/>
            <person name="Ovchinikova G."/>
            <person name="Pati A."/>
            <person name="Mikhailova N."/>
            <person name="Chen A."/>
            <person name="Palaniappan K."/>
            <person name="Land M."/>
            <person name="Hauser L."/>
            <person name="Chang Y.J."/>
            <person name="Jeffries C.D."/>
            <person name="Chain P."/>
            <person name="Rohde M."/>
            <person name="Goker M."/>
            <person name="Bristow J."/>
            <person name="Eisen J.A."/>
            <person name="Markowitz V."/>
            <person name="Hugenholtz P."/>
            <person name="Kyrpides N.C."/>
            <person name="Klenk H.P."/>
            <person name="Lapidus A."/>
        </authorList>
    </citation>
    <scope>NUCLEOTIDE SEQUENCE [LARGE SCALE GENOMIC DNA]</scope>
    <source>
        <strain evidence="15">ATCC 27377 / DSM 6068 / ICPB 4128</strain>
    </source>
</reference>
<keyword evidence="3 9" id="KW-0479">Metal-binding</keyword>
<evidence type="ECO:0000256" key="6">
    <source>
        <dbReference type="ARBA" id="ARBA00047334"/>
    </source>
</evidence>
<name>D2QZS3_PIRSD</name>
<dbReference type="GO" id="GO:0000287">
    <property type="term" value="F:magnesium ion binding"/>
    <property type="evidence" value="ECO:0007669"/>
    <property type="project" value="UniProtKB-UniRule"/>
</dbReference>
<feature type="domain" description="ThiD2" evidence="13">
    <location>
        <begin position="27"/>
        <end position="149"/>
    </location>
</feature>
<gene>
    <name evidence="9" type="primary">thiE</name>
    <name evidence="14" type="ordered locus">Psta_1882</name>
</gene>
<dbReference type="PIRSF" id="PIRSF000512">
    <property type="entry name" value="TMP_PPase_Cyanobac_prd"/>
    <property type="match status" value="1"/>
</dbReference>
<dbReference type="KEGG" id="psl:Psta_1882"/>
<feature type="binding site" evidence="9">
    <location>
        <position position="332"/>
    </location>
    <ligand>
        <name>2-[(2R,5Z)-2-carboxy-4-methylthiazol-5(2H)-ylidene]ethyl phosphate</name>
        <dbReference type="ChEBI" id="CHEBI:62899"/>
    </ligand>
</feature>
<keyword evidence="2 9" id="KW-0808">Transferase</keyword>
<protein>
    <recommendedName>
        <fullName evidence="9">Thiamine-phosphate synthase</fullName>
        <shortName evidence="9">TP synthase</shortName>
        <shortName evidence="9">TPS</shortName>
        <ecNumber evidence="9">2.5.1.3</ecNumber>
    </recommendedName>
    <alternativeName>
        <fullName evidence="9">Thiamine-phosphate pyrophosphorylase</fullName>
        <shortName evidence="9">TMP pyrophosphorylase</shortName>
        <shortName evidence="9">TMP-PPase</shortName>
    </alternativeName>
</protein>
<dbReference type="SUPFAM" id="SSF51391">
    <property type="entry name" value="Thiamin phosphate synthase"/>
    <property type="match status" value="1"/>
</dbReference>
<comment type="catalytic activity">
    <reaction evidence="7 9 10">
        <text>2-(2-carboxy-4-methylthiazol-5-yl)ethyl phosphate + 4-amino-2-methyl-5-(diphosphooxymethyl)pyrimidine + 2 H(+) = thiamine phosphate + CO2 + diphosphate</text>
        <dbReference type="Rhea" id="RHEA:47848"/>
        <dbReference type="ChEBI" id="CHEBI:15378"/>
        <dbReference type="ChEBI" id="CHEBI:16526"/>
        <dbReference type="ChEBI" id="CHEBI:33019"/>
        <dbReference type="ChEBI" id="CHEBI:37575"/>
        <dbReference type="ChEBI" id="CHEBI:57841"/>
        <dbReference type="ChEBI" id="CHEBI:62890"/>
        <dbReference type="EC" id="2.5.1.3"/>
    </reaction>
</comment>
<evidence type="ECO:0000313" key="14">
    <source>
        <dbReference type="EMBL" id="ADB16556.1"/>
    </source>
</evidence>
<dbReference type="PANTHER" id="PTHR20857:SF15">
    <property type="entry name" value="THIAMINE-PHOSPHATE SYNTHASE"/>
    <property type="match status" value="1"/>
</dbReference>
<proteinExistence type="inferred from homology"/>
<dbReference type="STRING" id="530564.Psta_1882"/>
<dbReference type="GO" id="GO:0004789">
    <property type="term" value="F:thiamine-phosphate diphosphorylase activity"/>
    <property type="evidence" value="ECO:0007669"/>
    <property type="project" value="UniProtKB-UniRule"/>
</dbReference>
<feature type="binding site" evidence="9">
    <location>
        <begin position="195"/>
        <end position="199"/>
    </location>
    <ligand>
        <name>4-amino-2-methyl-5-(diphosphooxymethyl)pyrimidine</name>
        <dbReference type="ChEBI" id="CHEBI:57841"/>
    </ligand>
</feature>
<evidence type="ECO:0000256" key="8">
    <source>
        <dbReference type="ARBA" id="ARBA00047883"/>
    </source>
</evidence>
<evidence type="ECO:0000256" key="4">
    <source>
        <dbReference type="ARBA" id="ARBA00022842"/>
    </source>
</evidence>
<evidence type="ECO:0000256" key="1">
    <source>
        <dbReference type="ARBA" id="ARBA00005165"/>
    </source>
</evidence>
<dbReference type="HAMAP" id="MF_00097">
    <property type="entry name" value="TMP_synthase"/>
    <property type="match status" value="1"/>
</dbReference>
<dbReference type="InterPro" id="IPR016229">
    <property type="entry name" value="TMP_synthase_cyanobac_bac"/>
</dbReference>
<sequence>MTYDKNSGDDHRPNLPPSSGEQLAALRILDANFNRVSEGLRVVEEYCRFALEDRHLAQNAKEIRHDIGHLAAGISPETLAKARETLRDVGTGVTLGSEKTRAGILDVVIASTKRVEQSLRAIEEYAKLGYPQLSAAAKQLRYRAYTLARAMLLTDHHRQQMAKRLLYVLIDGRASDAEFASLVRMLVEARVDVLQLRDKRLTDRQLLEKAQLLKSLVEQFAPAGAEETAERPLLVMNDRPDLALLARLDGVHVGQDELPVDAVRKIVGPEMLVGVSTHSIEQARQAVLDGASYIGCGPVFPSNTKQFGSFVGTEFLAQVAAEIQLPAFAIGGITLENLPQVTAAGFSRVAVSAAVSSAADPATAARLLKTELLAAAARQA</sequence>
<dbReference type="NCBIfam" id="TIGR00693">
    <property type="entry name" value="thiE"/>
    <property type="match status" value="1"/>
</dbReference>
<comment type="caution">
    <text evidence="9">Lacks conserved residue(s) required for the propagation of feature annotation.</text>
</comment>
<evidence type="ECO:0000256" key="10">
    <source>
        <dbReference type="RuleBase" id="RU003826"/>
    </source>
</evidence>
<evidence type="ECO:0000313" key="15">
    <source>
        <dbReference type="Proteomes" id="UP000001887"/>
    </source>
</evidence>
<dbReference type="PANTHER" id="PTHR20857">
    <property type="entry name" value="THIAMINE-PHOSPHATE PYROPHOSPHORYLASE"/>
    <property type="match status" value="1"/>
</dbReference>
<evidence type="ECO:0000256" key="3">
    <source>
        <dbReference type="ARBA" id="ARBA00022723"/>
    </source>
</evidence>
<keyword evidence="15" id="KW-1185">Reference proteome</keyword>
<dbReference type="AlphaFoldDB" id="D2QZS3"/>
<organism evidence="14 15">
    <name type="scientific">Pirellula staleyi (strain ATCC 27377 / DSM 6068 / ICPB 4128)</name>
    <name type="common">Pirella staleyi</name>
    <dbReference type="NCBI Taxonomy" id="530564"/>
    <lineage>
        <taxon>Bacteria</taxon>
        <taxon>Pseudomonadati</taxon>
        <taxon>Planctomycetota</taxon>
        <taxon>Planctomycetia</taxon>
        <taxon>Pirellulales</taxon>
        <taxon>Pirellulaceae</taxon>
        <taxon>Pirellula</taxon>
    </lineage>
</organism>
<dbReference type="GO" id="GO:0009229">
    <property type="term" value="P:thiamine diphosphate biosynthetic process"/>
    <property type="evidence" value="ECO:0007669"/>
    <property type="project" value="UniProtKB-UniRule"/>
</dbReference>
<dbReference type="Proteomes" id="UP000001887">
    <property type="component" value="Chromosome"/>
</dbReference>
<feature type="binding site" evidence="9">
    <location>
        <position position="276"/>
    </location>
    <ligand>
        <name>4-amino-2-methyl-5-(diphosphooxymethyl)pyrimidine</name>
        <dbReference type="ChEBI" id="CHEBI:57841"/>
    </ligand>
</feature>
<evidence type="ECO:0000256" key="5">
    <source>
        <dbReference type="ARBA" id="ARBA00022977"/>
    </source>
</evidence>
<accession>D2QZS3</accession>
<dbReference type="Pfam" id="PF17792">
    <property type="entry name" value="ThiD2"/>
    <property type="match status" value="1"/>
</dbReference>
<feature type="binding site" evidence="9">
    <location>
        <position position="238"/>
    </location>
    <ligand>
        <name>Mg(2+)</name>
        <dbReference type="ChEBI" id="CHEBI:18420"/>
    </ligand>
</feature>
<evidence type="ECO:0000256" key="2">
    <source>
        <dbReference type="ARBA" id="ARBA00022679"/>
    </source>
</evidence>
<dbReference type="GO" id="GO:0005737">
    <property type="term" value="C:cytoplasm"/>
    <property type="evidence" value="ECO:0007669"/>
    <property type="project" value="TreeGrafter"/>
</dbReference>
<evidence type="ECO:0000259" key="12">
    <source>
        <dbReference type="Pfam" id="PF02581"/>
    </source>
</evidence>
<comment type="catalytic activity">
    <reaction evidence="8 9 10">
        <text>2-[(2R,5Z)-2-carboxy-4-methylthiazol-5(2H)-ylidene]ethyl phosphate + 4-amino-2-methyl-5-(diphosphooxymethyl)pyrimidine + 2 H(+) = thiamine phosphate + CO2 + diphosphate</text>
        <dbReference type="Rhea" id="RHEA:47844"/>
        <dbReference type="ChEBI" id="CHEBI:15378"/>
        <dbReference type="ChEBI" id="CHEBI:16526"/>
        <dbReference type="ChEBI" id="CHEBI:33019"/>
        <dbReference type="ChEBI" id="CHEBI:37575"/>
        <dbReference type="ChEBI" id="CHEBI:57841"/>
        <dbReference type="ChEBI" id="CHEBI:62899"/>
        <dbReference type="EC" id="2.5.1.3"/>
    </reaction>
</comment>
<comment type="function">
    <text evidence="9">Condenses 4-methyl-5-(beta-hydroxyethyl)thiazole monophosphate (THZ-P) and 2-methyl-4-amino-5-hydroxymethyl pyrimidine pyrophosphate (HMP-PP) to form thiamine monophosphate (TMP).</text>
</comment>
<dbReference type="InterPro" id="IPR013785">
    <property type="entry name" value="Aldolase_TIM"/>
</dbReference>
<dbReference type="EMBL" id="CP001848">
    <property type="protein sequence ID" value="ADB16556.1"/>
    <property type="molecule type" value="Genomic_DNA"/>
</dbReference>
<comment type="cofactor">
    <cofactor evidence="9">
        <name>Mg(2+)</name>
        <dbReference type="ChEBI" id="CHEBI:18420"/>
    </cofactor>
    <text evidence="9">Binds 1 Mg(2+) ion per subunit.</text>
</comment>
<dbReference type="InterPro" id="IPR041397">
    <property type="entry name" value="ThiD2"/>
</dbReference>
<dbReference type="GO" id="GO:0009228">
    <property type="term" value="P:thiamine biosynthetic process"/>
    <property type="evidence" value="ECO:0007669"/>
    <property type="project" value="UniProtKB-KW"/>
</dbReference>
<dbReference type="HOGENOM" id="CLU_064900_0_0_0"/>
<dbReference type="Gene3D" id="3.20.20.70">
    <property type="entry name" value="Aldolase class I"/>
    <property type="match status" value="1"/>
</dbReference>
<comment type="pathway">
    <text evidence="1 9 11">Cofactor biosynthesis; thiamine diphosphate biosynthesis; thiamine phosphate from 4-amino-2-methyl-5-diphosphomethylpyrimidine and 4-methyl-5-(2-phosphoethyl)-thiazole: step 1/1.</text>
</comment>
<dbReference type="EC" id="2.5.1.3" evidence="9"/>
<dbReference type="CDD" id="cd00564">
    <property type="entry name" value="TMP_TenI"/>
    <property type="match status" value="1"/>
</dbReference>
<evidence type="ECO:0000256" key="9">
    <source>
        <dbReference type="HAMAP-Rule" id="MF_00097"/>
    </source>
</evidence>
<feature type="binding site" evidence="9">
    <location>
        <position position="237"/>
    </location>
    <ligand>
        <name>4-amino-2-methyl-5-(diphosphooxymethyl)pyrimidine</name>
        <dbReference type="ChEBI" id="CHEBI:57841"/>
    </ligand>
</feature>
<evidence type="ECO:0000256" key="7">
    <source>
        <dbReference type="ARBA" id="ARBA00047851"/>
    </source>
</evidence>
<dbReference type="Pfam" id="PF02581">
    <property type="entry name" value="TMP-TENI"/>
    <property type="match status" value="1"/>
</dbReference>
<evidence type="ECO:0000259" key="13">
    <source>
        <dbReference type="Pfam" id="PF17792"/>
    </source>
</evidence>
<dbReference type="NCBIfam" id="NF002727">
    <property type="entry name" value="PRK02615.1"/>
    <property type="match status" value="1"/>
</dbReference>
<keyword evidence="5 9" id="KW-0784">Thiamine biosynthesis</keyword>
<keyword evidence="4 9" id="KW-0460">Magnesium</keyword>
<comment type="similarity">
    <text evidence="9 10">Belongs to the thiamine-phosphate synthase family.</text>
</comment>
<dbReference type="InterPro" id="IPR034291">
    <property type="entry name" value="TMP_synthase"/>
</dbReference>
<dbReference type="UniPathway" id="UPA00060">
    <property type="reaction ID" value="UER00141"/>
</dbReference>